<dbReference type="EMBL" id="JARQWQ010000006">
    <property type="protein sequence ID" value="KAK2571276.1"/>
    <property type="molecule type" value="Genomic_DNA"/>
</dbReference>
<evidence type="ECO:0000256" key="1">
    <source>
        <dbReference type="SAM" id="Coils"/>
    </source>
</evidence>
<keyword evidence="4" id="KW-1185">Reference proteome</keyword>
<evidence type="ECO:0000256" key="2">
    <source>
        <dbReference type="SAM" id="MobiDB-lite"/>
    </source>
</evidence>
<dbReference type="AlphaFoldDB" id="A0AAD9VE95"/>
<feature type="compositionally biased region" description="Basic and acidic residues" evidence="2">
    <location>
        <begin position="173"/>
        <end position="183"/>
    </location>
</feature>
<dbReference type="GO" id="GO:0005813">
    <property type="term" value="C:centrosome"/>
    <property type="evidence" value="ECO:0007669"/>
    <property type="project" value="TreeGrafter"/>
</dbReference>
<dbReference type="PANTHER" id="PTHR22091:SF1">
    <property type="entry name" value="COILED-COIL DOMAIN-CONTAINING PROTEIN 77"/>
    <property type="match status" value="1"/>
</dbReference>
<evidence type="ECO:0000313" key="3">
    <source>
        <dbReference type="EMBL" id="KAK2571276.1"/>
    </source>
</evidence>
<reference evidence="3" key="2">
    <citation type="journal article" date="2023" name="Science">
        <title>Genomic signatures of disease resistance in endangered staghorn corals.</title>
        <authorList>
            <person name="Vollmer S.V."/>
            <person name="Selwyn J.D."/>
            <person name="Despard B.A."/>
            <person name="Roesel C.L."/>
        </authorList>
    </citation>
    <scope>NUCLEOTIDE SEQUENCE</scope>
    <source>
        <strain evidence="3">K2</strain>
    </source>
</reference>
<keyword evidence="1" id="KW-0175">Coiled coil</keyword>
<dbReference type="InterPro" id="IPR037696">
    <property type="entry name" value="CCDC77"/>
</dbReference>
<sequence length="490" mass="57683">MNCGHQRLKASGDTLKVRFSACFKMAVASPEQRKQSPLPTVNERLGHLKPSRELLEYYRRKIAEYDGEYEEMVRKLELYKCTYEEQHKTQWELRQREEEIAELQKALSDMQVYLFQEREHVLRLYAENDRLKIHELEDRKKIQKLLSLSKTTTPEITYFHHQPPAKAVISQHLPRDKDSDGRTYRRRPLTGRGPGGHKRDSTGNVRPAKSTAENAEDNNQSLALQIESLQAQLEEQTKLAKEQVDGLLEDRRVHMEEQQAQRERDSDKIKMMQEKLKKTQDLLYDSTKDFLELKYEIRANERHWMVEKDRLVQEIDHLREQLDVSEASVLEVAGDGIDPRETQITVVKSLRHQLEQSQKLAEMYREQCIGLEDELARIRERTDVSEDIFKERAEKMSKRLALMNSRYENLEKRRSLEVEGFKTDIKMLRDKLKNVEKQLFKVTVTMGDGYDEEVLRNVHKTAGRSKKLVGELHNLKAKIYSLENDVRHMG</sequence>
<name>A0AAD9VE95_ACRCE</name>
<dbReference type="PANTHER" id="PTHR22091">
    <property type="entry name" value="COILED-COIL DOMAIN-CONTAINING PROTEIN 77"/>
    <property type="match status" value="1"/>
</dbReference>
<feature type="coiled-coil region" evidence="1">
    <location>
        <begin position="308"/>
        <end position="438"/>
    </location>
</feature>
<gene>
    <name evidence="3" type="ORF">P5673_003856</name>
</gene>
<dbReference type="Proteomes" id="UP001249851">
    <property type="component" value="Unassembled WGS sequence"/>
</dbReference>
<comment type="caution">
    <text evidence="3">The sequence shown here is derived from an EMBL/GenBank/DDBJ whole genome shotgun (WGS) entry which is preliminary data.</text>
</comment>
<reference evidence="3" key="1">
    <citation type="journal article" date="2023" name="G3 (Bethesda)">
        <title>Whole genome assembly and annotation of the endangered Caribbean coral Acropora cervicornis.</title>
        <authorList>
            <person name="Selwyn J.D."/>
            <person name="Vollmer S.V."/>
        </authorList>
    </citation>
    <scope>NUCLEOTIDE SEQUENCE</scope>
    <source>
        <strain evidence="3">K2</strain>
    </source>
</reference>
<feature type="region of interest" description="Disordered" evidence="2">
    <location>
        <begin position="162"/>
        <end position="219"/>
    </location>
</feature>
<protein>
    <submittedName>
        <fullName evidence="3">Coiled-coil domain-containing protein 77</fullName>
    </submittedName>
</protein>
<organism evidence="3 4">
    <name type="scientific">Acropora cervicornis</name>
    <name type="common">Staghorn coral</name>
    <dbReference type="NCBI Taxonomy" id="6130"/>
    <lineage>
        <taxon>Eukaryota</taxon>
        <taxon>Metazoa</taxon>
        <taxon>Cnidaria</taxon>
        <taxon>Anthozoa</taxon>
        <taxon>Hexacorallia</taxon>
        <taxon>Scleractinia</taxon>
        <taxon>Astrocoeniina</taxon>
        <taxon>Acroporidae</taxon>
        <taxon>Acropora</taxon>
    </lineage>
</organism>
<proteinExistence type="predicted"/>
<evidence type="ECO:0000313" key="4">
    <source>
        <dbReference type="Proteomes" id="UP001249851"/>
    </source>
</evidence>
<accession>A0AAD9VE95</accession>